<dbReference type="PROSITE" id="PS00108">
    <property type="entry name" value="PROTEIN_KINASE_ST"/>
    <property type="match status" value="1"/>
</dbReference>
<keyword evidence="2 4" id="KW-0547">Nucleotide-binding</keyword>
<accession>A0A1J4K9B3</accession>
<dbReference type="PROSITE" id="PS50011">
    <property type="entry name" value="PROTEIN_KINASE_DOM"/>
    <property type="match status" value="1"/>
</dbReference>
<feature type="compositionally biased region" description="Low complexity" evidence="5">
    <location>
        <begin position="777"/>
        <end position="786"/>
    </location>
</feature>
<name>A0A1J4K9B3_9EUKA</name>
<dbReference type="Gene3D" id="1.10.510.10">
    <property type="entry name" value="Transferase(Phosphotransferase) domain 1"/>
    <property type="match status" value="1"/>
</dbReference>
<protein>
    <recommendedName>
        <fullName evidence="1">non-specific serine/threonine protein kinase</fullName>
        <ecNumber evidence="1">2.7.11.1</ecNumber>
    </recommendedName>
</protein>
<dbReference type="GO" id="GO:0005737">
    <property type="term" value="C:cytoplasm"/>
    <property type="evidence" value="ECO:0007669"/>
    <property type="project" value="TreeGrafter"/>
</dbReference>
<dbReference type="InterPro" id="IPR011989">
    <property type="entry name" value="ARM-like"/>
</dbReference>
<feature type="region of interest" description="Disordered" evidence="5">
    <location>
        <begin position="746"/>
        <end position="856"/>
    </location>
</feature>
<dbReference type="AlphaFoldDB" id="A0A1J4K9B3"/>
<keyword evidence="3 4" id="KW-0067">ATP-binding</keyword>
<dbReference type="VEuPathDB" id="TrichDB:TRFO_24218"/>
<dbReference type="GO" id="GO:0005524">
    <property type="term" value="F:ATP binding"/>
    <property type="evidence" value="ECO:0007669"/>
    <property type="project" value="UniProtKB-UniRule"/>
</dbReference>
<dbReference type="InterPro" id="IPR011009">
    <property type="entry name" value="Kinase-like_dom_sf"/>
</dbReference>
<dbReference type="PANTHER" id="PTHR48012">
    <property type="entry name" value="STERILE20-LIKE KINASE, ISOFORM B-RELATED"/>
    <property type="match status" value="1"/>
</dbReference>
<evidence type="ECO:0000256" key="2">
    <source>
        <dbReference type="ARBA" id="ARBA00022741"/>
    </source>
</evidence>
<feature type="region of interest" description="Disordered" evidence="5">
    <location>
        <begin position="425"/>
        <end position="460"/>
    </location>
</feature>
<feature type="compositionally biased region" description="Basic and acidic residues" evidence="5">
    <location>
        <begin position="378"/>
        <end position="391"/>
    </location>
</feature>
<feature type="domain" description="Protein kinase" evidence="6">
    <location>
        <begin position="34"/>
        <end position="283"/>
    </location>
</feature>
<dbReference type="PROSITE" id="PS00107">
    <property type="entry name" value="PROTEIN_KINASE_ATP"/>
    <property type="match status" value="1"/>
</dbReference>
<dbReference type="Pfam" id="PF00069">
    <property type="entry name" value="Pkinase"/>
    <property type="match status" value="1"/>
</dbReference>
<feature type="binding site" evidence="4">
    <location>
        <position position="63"/>
    </location>
    <ligand>
        <name>ATP</name>
        <dbReference type="ChEBI" id="CHEBI:30616"/>
    </ligand>
</feature>
<evidence type="ECO:0000256" key="3">
    <source>
        <dbReference type="ARBA" id="ARBA00022840"/>
    </source>
</evidence>
<organism evidence="7 8">
    <name type="scientific">Tritrichomonas foetus</name>
    <dbReference type="NCBI Taxonomy" id="1144522"/>
    <lineage>
        <taxon>Eukaryota</taxon>
        <taxon>Metamonada</taxon>
        <taxon>Parabasalia</taxon>
        <taxon>Tritrichomonadida</taxon>
        <taxon>Tritrichomonadidae</taxon>
        <taxon>Tritrichomonas</taxon>
    </lineage>
</organism>
<dbReference type="InterPro" id="IPR008271">
    <property type="entry name" value="Ser/Thr_kinase_AS"/>
</dbReference>
<proteinExistence type="predicted"/>
<dbReference type="EC" id="2.7.11.1" evidence="1"/>
<dbReference type="InterPro" id="IPR050629">
    <property type="entry name" value="STE20/SPS1-PAK"/>
</dbReference>
<feature type="compositionally biased region" description="Acidic residues" evidence="5">
    <location>
        <begin position="435"/>
        <end position="452"/>
    </location>
</feature>
<dbReference type="SUPFAM" id="SSF48371">
    <property type="entry name" value="ARM repeat"/>
    <property type="match status" value="1"/>
</dbReference>
<evidence type="ECO:0000313" key="8">
    <source>
        <dbReference type="Proteomes" id="UP000179807"/>
    </source>
</evidence>
<dbReference type="GO" id="GO:0004674">
    <property type="term" value="F:protein serine/threonine kinase activity"/>
    <property type="evidence" value="ECO:0007669"/>
    <property type="project" value="UniProtKB-EC"/>
</dbReference>
<comment type="caution">
    <text evidence="7">The sequence shown here is derived from an EMBL/GenBank/DDBJ whole genome shotgun (WGS) entry which is preliminary data.</text>
</comment>
<feature type="region of interest" description="Disordered" evidence="5">
    <location>
        <begin position="378"/>
        <end position="407"/>
    </location>
</feature>
<dbReference type="OrthoDB" id="8693905at2759"/>
<feature type="compositionally biased region" description="Basic and acidic residues" evidence="5">
    <location>
        <begin position="787"/>
        <end position="808"/>
    </location>
</feature>
<dbReference type="InterPro" id="IPR016024">
    <property type="entry name" value="ARM-type_fold"/>
</dbReference>
<dbReference type="SMART" id="SM00220">
    <property type="entry name" value="S_TKc"/>
    <property type="match status" value="1"/>
</dbReference>
<dbReference type="CDD" id="cd06627">
    <property type="entry name" value="STKc_Cdc7_like"/>
    <property type="match status" value="1"/>
</dbReference>
<dbReference type="RefSeq" id="XP_068360624.1">
    <property type="nucleotide sequence ID" value="XM_068503626.1"/>
</dbReference>
<dbReference type="Proteomes" id="UP000179807">
    <property type="component" value="Unassembled WGS sequence"/>
</dbReference>
<dbReference type="GeneID" id="94838330"/>
<dbReference type="SUPFAM" id="SSF56112">
    <property type="entry name" value="Protein kinase-like (PK-like)"/>
    <property type="match status" value="1"/>
</dbReference>
<dbReference type="EMBL" id="MLAK01000694">
    <property type="protein sequence ID" value="OHT07488.1"/>
    <property type="molecule type" value="Genomic_DNA"/>
</dbReference>
<reference evidence="7" key="1">
    <citation type="submission" date="2016-10" db="EMBL/GenBank/DDBJ databases">
        <authorList>
            <person name="Benchimol M."/>
            <person name="Almeida L.G."/>
            <person name="Vasconcelos A.T."/>
            <person name="Perreira-Neves A."/>
            <person name="Rosa I.A."/>
            <person name="Tasca T."/>
            <person name="Bogo M.R."/>
            <person name="de Souza W."/>
        </authorList>
    </citation>
    <scope>NUCLEOTIDE SEQUENCE [LARGE SCALE GENOMIC DNA]</scope>
    <source>
        <strain evidence="7">K</strain>
    </source>
</reference>
<evidence type="ECO:0000256" key="4">
    <source>
        <dbReference type="PROSITE-ProRule" id="PRU10141"/>
    </source>
</evidence>
<gene>
    <name evidence="7" type="ORF">TRFO_24218</name>
</gene>
<keyword evidence="8" id="KW-1185">Reference proteome</keyword>
<evidence type="ECO:0000259" key="6">
    <source>
        <dbReference type="PROSITE" id="PS50011"/>
    </source>
</evidence>
<sequence length="1140" mass="128118">MPPKKKRAGKKKPKPKIILPDIIEDKTPQDFGDYKLGTQLGRGAFGSVYQGLDTSTGQLVAIKTIPLNQGQSLEGVQAEITMMSGLNNEHIVKYIGSHKTDDFLYIVMEYAEGGSLQHIQKKFTNFNEQLAAQYIHQVLLGLQYLHSQSIIHRDIKAANILLNNNIAKLSDFGISVNLNEGPRADADFQCSPYWAAPEVINMESITEKCDIWSLGITAIEMFTGQPPFFDLAPIPAMFKIVQSQETPLPENISPEFKDFLLGCLKRDVTFRKSTEELLNHVWITRKNLNKATNAADESSDDSLFGSDSEKSDVFASKPSLSLKPAKSGSNAIDAFAESSDDDMDFDGGLSFTPKNSNTQLPGMKALDMLNDLDFDDMKPQIKKKEEPKDIEDFMEDEESSDDFGEAFTGTTSSLKFAPLSRPKLAPSIPLKPLGDIDDDSDESSDDIFESDDNNSNNNNKLTFAFVDPKANMSKLDEMFADEEDADQREQERQNRVMKNTIDLMEKLLSDEYLNNNSDATHTFIEESCKALLNNFNTEPSLKTNLTDYHGVIPIVEIIQTQNQFLLENALPFIIVASKDQTDTQNMLCLLGVLPYLFEYCISRDYSANIQEMSLKILHSFCTSKKKPLQMFISAGGLPKMAKILEVYPHKERPILTKLVIEIVDAVFSFHCSTPKSCFARIMAQSNIIALLGKRFVDISKDDPSMKALCDIFEVFSNADTQVKLKMADKQFINDIFTKASYKWRTKTSKPTKRISPSANRRLTTKNKPVKLTETTANKSNSNTNNKSNDKSHNKSNDKSHNKSNDKSHSKSNPNSVSKSGEKLVDKSVGQSKEKSDVNQKVKSTLPAPQQEEDTTSGLNDFDLLTIMRMLNNLAMDKSVVQVLWNTKLVDNLLEYLRVERHPQMNPMLNTCFSALFHLSRVLSSENVPKIAPLIPMLVYIITNDLQLKELATTLFLEFINTHSSDRNMRMRLENNNGIETLFYLLEKNPHKDQIISQIANWASSQNLSIEDALIRRCDKFADIVGNVFKKDQISVQTAVADKLLQICDKCPHFVKALAKTPLINIIVNKLTSNAIDGTPELRKSFLSMIIVFYQSSDSPKKLIVDCRLDRVGRRLIHDSSLPVKNLAIQLMQSVASNYIF</sequence>
<feature type="compositionally biased region" description="Acidic residues" evidence="5">
    <location>
        <begin position="392"/>
        <end position="404"/>
    </location>
</feature>
<evidence type="ECO:0000256" key="5">
    <source>
        <dbReference type="SAM" id="MobiDB-lite"/>
    </source>
</evidence>
<dbReference type="InterPro" id="IPR000719">
    <property type="entry name" value="Prot_kinase_dom"/>
</dbReference>
<dbReference type="PANTHER" id="PTHR48012:SF26">
    <property type="entry name" value="SERINE_THREONINE-PROTEIN KINASE DDB_G0283821-RELATED"/>
    <property type="match status" value="1"/>
</dbReference>
<dbReference type="Gene3D" id="1.25.10.10">
    <property type="entry name" value="Leucine-rich Repeat Variant"/>
    <property type="match status" value="2"/>
</dbReference>
<evidence type="ECO:0000256" key="1">
    <source>
        <dbReference type="ARBA" id="ARBA00012513"/>
    </source>
</evidence>
<dbReference type="InterPro" id="IPR017441">
    <property type="entry name" value="Protein_kinase_ATP_BS"/>
</dbReference>
<evidence type="ECO:0000313" key="7">
    <source>
        <dbReference type="EMBL" id="OHT07488.1"/>
    </source>
</evidence>
<feature type="compositionally biased region" description="Basic and acidic residues" evidence="5">
    <location>
        <begin position="819"/>
        <end position="839"/>
    </location>
</feature>